<sequence length="687" mass="74121">MSSATQNPLKRQRAASTIKRTHQLSHIQQLPPATEPAPQDEAFVQAQLLRSICTALTMVGYDSVKPSALEMFRAEVEEYMTNFLSTVKDSMRASRRTTAIPQDFIFALAEAGLESHHLDPHLDLGLPDDIANPTILPPRPDEPPPPNLAPMLGQELVTPAAQQYAYIPSHFPPLPSRHAWQSTPLFTQREQDPRRIRERATDEGVQAEHALRKLTTANKARSRQPIVDKAKDMLWQETISDLHEGHDELLPTTQDADGDIRLDGFSIDYESDKAASMADLLLTTLRLLHDPSSNSKLGVPALDKLLATHITRFDPTNLSAIPAPPIIEITSPVPKSGKTELLYWVIASLVLGGDGLDSLEGAEVDHADDSVGDGTGTTSDHTGDNGIASADVDMARGDETEHTDATAHQTTGPPDQPRHNATPQTNLAKKSNQTTPKAVALLSTSPVNMPRLSQILLHHLLTSSPNLSLAEAQPLIFTALSHIHIYQPSSLSSLIATLSSLPSHFLSASNTSKERRLGGIAICTPSAYFWDDKVAAVTSAAASSSSSTTGKFPALATTLKRVSTALQTPVLYTTCHISSSSSSTSSATPSSSSSSSTNPLALALPPTLPAPFATLPSLRLVISNPAVKGFSKEVDAETASRQREARDTAVRQSSFKVRINKWGNEGNETQRHTGFEIRIDENGVRVI</sequence>
<evidence type="ECO:0000259" key="8">
    <source>
        <dbReference type="Pfam" id="PF07524"/>
    </source>
</evidence>
<dbReference type="Pfam" id="PF07524">
    <property type="entry name" value="Bromo_TP"/>
    <property type="match status" value="1"/>
</dbReference>
<dbReference type="PANTHER" id="PTHR46469:SF1">
    <property type="entry name" value="TRANSCRIPTION INITIATION FACTOR TFIID SUBUNIT 8"/>
    <property type="match status" value="1"/>
</dbReference>
<evidence type="ECO:0000256" key="4">
    <source>
        <dbReference type="ARBA" id="ARBA00023015"/>
    </source>
</evidence>
<protein>
    <recommendedName>
        <fullName evidence="3">Transcription initiation factor TFIID subunit 8</fullName>
    </recommendedName>
</protein>
<feature type="region of interest" description="Disordered" evidence="7">
    <location>
        <begin position="365"/>
        <end position="436"/>
    </location>
</feature>
<gene>
    <name evidence="10" type="ORF">KCU76_g253</name>
</gene>
<feature type="compositionally biased region" description="Low complexity" evidence="7">
    <location>
        <begin position="376"/>
        <end position="386"/>
    </location>
</feature>
<evidence type="ECO:0000313" key="10">
    <source>
        <dbReference type="EMBL" id="KAG9701165.1"/>
    </source>
</evidence>
<evidence type="ECO:0000256" key="6">
    <source>
        <dbReference type="ARBA" id="ARBA00023242"/>
    </source>
</evidence>
<feature type="compositionally biased region" description="Basic and acidic residues" evidence="7">
    <location>
        <begin position="393"/>
        <end position="405"/>
    </location>
</feature>
<dbReference type="InterPro" id="IPR027417">
    <property type="entry name" value="P-loop_NTPase"/>
</dbReference>
<evidence type="ECO:0000313" key="11">
    <source>
        <dbReference type="Proteomes" id="UP000779574"/>
    </source>
</evidence>
<dbReference type="Pfam" id="PF10406">
    <property type="entry name" value="TAF8_C"/>
    <property type="match status" value="1"/>
</dbReference>
<evidence type="ECO:0000256" key="2">
    <source>
        <dbReference type="ARBA" id="ARBA00008767"/>
    </source>
</evidence>
<dbReference type="GO" id="GO:0006367">
    <property type="term" value="P:transcription initiation at RNA polymerase II promoter"/>
    <property type="evidence" value="ECO:0007669"/>
    <property type="project" value="TreeGrafter"/>
</dbReference>
<comment type="subcellular location">
    <subcellularLocation>
        <location evidence="1">Nucleus</location>
    </subcellularLocation>
</comment>
<dbReference type="InterPro" id="IPR009072">
    <property type="entry name" value="Histone-fold"/>
</dbReference>
<dbReference type="GO" id="GO:0005669">
    <property type="term" value="C:transcription factor TFIID complex"/>
    <property type="evidence" value="ECO:0007669"/>
    <property type="project" value="InterPro"/>
</dbReference>
<keyword evidence="5" id="KW-0804">Transcription</keyword>
<dbReference type="Gene3D" id="1.10.20.10">
    <property type="entry name" value="Histone, subunit A"/>
    <property type="match status" value="1"/>
</dbReference>
<keyword evidence="4" id="KW-0805">Transcription regulation</keyword>
<evidence type="ECO:0000256" key="3">
    <source>
        <dbReference type="ARBA" id="ARBA00017307"/>
    </source>
</evidence>
<feature type="region of interest" description="Disordered" evidence="7">
    <location>
        <begin position="1"/>
        <end position="22"/>
    </location>
</feature>
<evidence type="ECO:0000256" key="1">
    <source>
        <dbReference type="ARBA" id="ARBA00004123"/>
    </source>
</evidence>
<reference evidence="10" key="1">
    <citation type="journal article" date="2021" name="J Fungi (Basel)">
        <title>Virulence traits and population genomics of the black yeast Aureobasidium melanogenum.</title>
        <authorList>
            <person name="Cernosa A."/>
            <person name="Sun X."/>
            <person name="Gostincar C."/>
            <person name="Fang C."/>
            <person name="Gunde-Cimerman N."/>
            <person name="Song Z."/>
        </authorList>
    </citation>
    <scope>NUCLEOTIDE SEQUENCE</scope>
    <source>
        <strain evidence="10">EXF-9911</strain>
    </source>
</reference>
<evidence type="ECO:0000259" key="9">
    <source>
        <dbReference type="Pfam" id="PF10406"/>
    </source>
</evidence>
<reference evidence="10" key="2">
    <citation type="submission" date="2021-08" db="EMBL/GenBank/DDBJ databases">
        <authorList>
            <person name="Gostincar C."/>
            <person name="Sun X."/>
            <person name="Song Z."/>
            <person name="Gunde-Cimerman N."/>
        </authorList>
    </citation>
    <scope>NUCLEOTIDE SEQUENCE</scope>
    <source>
        <strain evidence="10">EXF-9911</strain>
    </source>
</reference>
<feature type="region of interest" description="Disordered" evidence="7">
    <location>
        <begin position="578"/>
        <end position="599"/>
    </location>
</feature>
<keyword evidence="6" id="KW-0539">Nucleus</keyword>
<proteinExistence type="inferred from homology"/>
<evidence type="ECO:0000256" key="7">
    <source>
        <dbReference type="SAM" id="MobiDB-lite"/>
    </source>
</evidence>
<dbReference type="InterPro" id="IPR006565">
    <property type="entry name" value="BTP"/>
</dbReference>
<evidence type="ECO:0000256" key="5">
    <source>
        <dbReference type="ARBA" id="ARBA00023163"/>
    </source>
</evidence>
<comment type="similarity">
    <text evidence="2">Belongs to the TAF8 family.</text>
</comment>
<dbReference type="CDD" id="cd08049">
    <property type="entry name" value="TAF8"/>
    <property type="match status" value="1"/>
</dbReference>
<dbReference type="Gene3D" id="3.40.50.300">
    <property type="entry name" value="P-loop containing nucleotide triphosphate hydrolases"/>
    <property type="match status" value="1"/>
</dbReference>
<feature type="domain" description="Transcription factor TFIID subunit 8 C-terminal" evidence="9">
    <location>
        <begin position="166"/>
        <end position="214"/>
    </location>
</feature>
<comment type="caution">
    <text evidence="10">The sequence shown here is derived from an EMBL/GenBank/DDBJ whole genome shotgun (WGS) entry which is preliminary data.</text>
</comment>
<name>A0A9P8EXD1_AURME</name>
<dbReference type="AlphaFoldDB" id="A0A9P8EXD1"/>
<dbReference type="CDD" id="cd00076">
    <property type="entry name" value="HFD_SF"/>
    <property type="match status" value="1"/>
</dbReference>
<dbReference type="InterPro" id="IPR037818">
    <property type="entry name" value="TAF8"/>
</dbReference>
<dbReference type="GO" id="GO:0046982">
    <property type="term" value="F:protein heterodimerization activity"/>
    <property type="evidence" value="ECO:0007669"/>
    <property type="project" value="InterPro"/>
</dbReference>
<feature type="non-terminal residue" evidence="10">
    <location>
        <position position="687"/>
    </location>
</feature>
<feature type="compositionally biased region" description="Polar residues" evidence="7">
    <location>
        <begin position="406"/>
        <end position="436"/>
    </location>
</feature>
<dbReference type="PANTHER" id="PTHR46469">
    <property type="entry name" value="TRANSCRIPTION INITIATION FACTOR TFIID SUBUNIT 8"/>
    <property type="match status" value="1"/>
</dbReference>
<dbReference type="Proteomes" id="UP000779574">
    <property type="component" value="Unassembled WGS sequence"/>
</dbReference>
<dbReference type="InterPro" id="IPR019473">
    <property type="entry name" value="TFIID_su8_C"/>
</dbReference>
<feature type="domain" description="Bromodomain associated" evidence="8">
    <location>
        <begin position="47"/>
        <end position="113"/>
    </location>
</feature>
<organism evidence="10 11">
    <name type="scientific">Aureobasidium melanogenum</name>
    <name type="common">Aureobasidium pullulans var. melanogenum</name>
    <dbReference type="NCBI Taxonomy" id="46634"/>
    <lineage>
        <taxon>Eukaryota</taxon>
        <taxon>Fungi</taxon>
        <taxon>Dikarya</taxon>
        <taxon>Ascomycota</taxon>
        <taxon>Pezizomycotina</taxon>
        <taxon>Dothideomycetes</taxon>
        <taxon>Dothideomycetidae</taxon>
        <taxon>Dothideales</taxon>
        <taxon>Saccotheciaceae</taxon>
        <taxon>Aureobasidium</taxon>
    </lineage>
</organism>
<dbReference type="EMBL" id="JAHFXF010000004">
    <property type="protein sequence ID" value="KAG9701165.1"/>
    <property type="molecule type" value="Genomic_DNA"/>
</dbReference>
<accession>A0A9P8EXD1</accession>